<dbReference type="InterPro" id="IPR005145">
    <property type="entry name" value="Sua5_C"/>
</dbReference>
<dbReference type="InterPro" id="IPR050156">
    <property type="entry name" value="TC-AMP_synthase_SUA5"/>
</dbReference>
<dbReference type="STRING" id="293826.Amet_0336"/>
<accession>A6TK48</accession>
<feature type="binding site" evidence="14">
    <location>
        <position position="148"/>
    </location>
    <ligand>
        <name>ATP</name>
        <dbReference type="ChEBI" id="CHEBI:30616"/>
    </ligand>
</feature>
<keyword evidence="8 13" id="KW-0548">Nucleotidyltransferase</keyword>
<dbReference type="PANTHER" id="PTHR17490:SF16">
    <property type="entry name" value="THREONYLCARBAMOYL-AMP SYNTHASE"/>
    <property type="match status" value="1"/>
</dbReference>
<dbReference type="GO" id="GO:0061710">
    <property type="term" value="F:L-threonylcarbamoyladenylate synthase"/>
    <property type="evidence" value="ECO:0007669"/>
    <property type="project" value="UniProtKB-EC"/>
</dbReference>
<feature type="binding site" evidence="14">
    <location>
        <position position="67"/>
    </location>
    <ligand>
        <name>ATP</name>
        <dbReference type="ChEBI" id="CHEBI:30616"/>
    </ligand>
</feature>
<dbReference type="Gene3D" id="3.90.870.10">
    <property type="entry name" value="DHBP synthase"/>
    <property type="match status" value="1"/>
</dbReference>
<dbReference type="Proteomes" id="UP000001572">
    <property type="component" value="Chromosome"/>
</dbReference>
<comment type="subcellular location">
    <subcellularLocation>
        <location evidence="1 13">Cytoplasm</location>
    </subcellularLocation>
</comment>
<reference evidence="17" key="1">
    <citation type="journal article" date="2016" name="Genome Announc.">
        <title>Complete genome sequence of Alkaliphilus metalliredigens strain QYMF, an alkaliphilic and metal-reducing bacterium isolated from borax-contaminated leachate ponds.</title>
        <authorList>
            <person name="Hwang C."/>
            <person name="Copeland A."/>
            <person name="Lucas S."/>
            <person name="Lapidus A."/>
            <person name="Barry K."/>
            <person name="Detter J.C."/>
            <person name="Glavina Del Rio T."/>
            <person name="Hammon N."/>
            <person name="Israni S."/>
            <person name="Dalin E."/>
            <person name="Tice H."/>
            <person name="Pitluck S."/>
            <person name="Chertkov O."/>
            <person name="Brettin T."/>
            <person name="Bruce D."/>
            <person name="Han C."/>
            <person name="Schmutz J."/>
            <person name="Larimer F."/>
            <person name="Land M.L."/>
            <person name="Hauser L."/>
            <person name="Kyrpides N."/>
            <person name="Mikhailova N."/>
            <person name="Ye Q."/>
            <person name="Zhou J."/>
            <person name="Richardson P."/>
            <person name="Fields M.W."/>
        </authorList>
    </citation>
    <scope>NUCLEOTIDE SEQUENCE [LARGE SCALE GENOMIC DNA]</scope>
    <source>
        <strain evidence="17">QYMF</strain>
    </source>
</reference>
<keyword evidence="6 13" id="KW-0808">Transferase</keyword>
<dbReference type="NCBIfam" id="TIGR00057">
    <property type="entry name" value="L-threonylcarbamoyladenylate synthase"/>
    <property type="match status" value="1"/>
</dbReference>
<feature type="binding site" evidence="14">
    <location>
        <position position="40"/>
    </location>
    <ligand>
        <name>L-threonine</name>
        <dbReference type="ChEBI" id="CHEBI:57926"/>
    </ligand>
</feature>
<evidence type="ECO:0000313" key="17">
    <source>
        <dbReference type="Proteomes" id="UP000001572"/>
    </source>
</evidence>
<dbReference type="GO" id="GO:0003725">
    <property type="term" value="F:double-stranded RNA binding"/>
    <property type="evidence" value="ECO:0007669"/>
    <property type="project" value="UniProtKB-UniRule"/>
</dbReference>
<feature type="binding site" evidence="14">
    <location>
        <position position="242"/>
    </location>
    <ligand>
        <name>ATP</name>
        <dbReference type="ChEBI" id="CHEBI:30616"/>
    </ligand>
</feature>
<dbReference type="HOGENOM" id="CLU_031397_0_0_9"/>
<protein>
    <recommendedName>
        <fullName evidence="4 13">Threonylcarbamoyl-AMP synthase</fullName>
        <shortName evidence="13">TC-AMP synthase</shortName>
        <ecNumber evidence="3 13">2.7.7.87</ecNumber>
    </recommendedName>
    <alternativeName>
        <fullName evidence="11 13">L-threonylcarbamoyladenylate synthase</fullName>
    </alternativeName>
</protein>
<dbReference type="RefSeq" id="WP_011971474.1">
    <property type="nucleotide sequence ID" value="NC_009633.1"/>
</dbReference>
<dbReference type="FunFam" id="3.40.50.11030:FF:000001">
    <property type="entry name" value="Threonylcarbamoyl-AMP synthase"/>
    <property type="match status" value="1"/>
</dbReference>
<feature type="binding site" evidence="14">
    <location>
        <position position="72"/>
    </location>
    <ligand>
        <name>L-threonine</name>
        <dbReference type="ChEBI" id="CHEBI:57926"/>
    </ligand>
</feature>
<evidence type="ECO:0000256" key="14">
    <source>
        <dbReference type="PIRSR" id="PIRSR004930-1"/>
    </source>
</evidence>
<dbReference type="FunFam" id="3.90.870.10:FF:000008">
    <property type="entry name" value="Threonylcarbamoyl-AMP synthase"/>
    <property type="match status" value="1"/>
</dbReference>
<evidence type="ECO:0000256" key="2">
    <source>
        <dbReference type="ARBA" id="ARBA00007663"/>
    </source>
</evidence>
<dbReference type="PROSITE" id="PS51163">
    <property type="entry name" value="YRDC"/>
    <property type="match status" value="1"/>
</dbReference>
<dbReference type="GO" id="GO:0000049">
    <property type="term" value="F:tRNA binding"/>
    <property type="evidence" value="ECO:0007669"/>
    <property type="project" value="TreeGrafter"/>
</dbReference>
<evidence type="ECO:0000256" key="7">
    <source>
        <dbReference type="ARBA" id="ARBA00022694"/>
    </source>
</evidence>
<comment type="function">
    <text evidence="13">Required for the formation of a threonylcarbamoyl group on adenosine at position 37 (t(6)A37) in tRNAs that read codons beginning with adenine.</text>
</comment>
<gene>
    <name evidence="16" type="ordered locus">Amet_0336</name>
</gene>
<evidence type="ECO:0000259" key="15">
    <source>
        <dbReference type="PROSITE" id="PS51163"/>
    </source>
</evidence>
<sequence>MKRTKIIKLEEMNEKQIDEILTACGEMIREGKTVAFPTETVYGLGANALDSKAINKIFVAKGRPSDNPLIVHVAHRVEVDALVRVIPEKAKKLMAHFWPGPLTLVMEKSHGIPGEISAGLSTVAIRMPVHPIARTLIEKAGVPVAAPSANTSGKPSPTRAAHVIQDLRGKVDAIIAGGPCDVGVESTVLDVTEETPMILRPGGVTKEMLEAVIGEVALDPGLYHRGEMKDVPRSPGMKYTHYAPKAKVIIIEGVEAAVVRKIREMVAYYKEKGLSVGVIVTDESLAYYDQVEECCVKSMGSRQNPETIANNLFRVLREFDETNVAIILSEAVEEVGIGQAVMNRLMKAAGNEKINA</sequence>
<feature type="binding site" evidence="14">
    <location>
        <position position="63"/>
    </location>
    <ligand>
        <name>ATP</name>
        <dbReference type="ChEBI" id="CHEBI:30616"/>
    </ligand>
</feature>
<dbReference type="Gene3D" id="3.40.50.11030">
    <property type="entry name" value="Threonylcarbamoyl-AMP synthase, C-terminal domain"/>
    <property type="match status" value="1"/>
</dbReference>
<dbReference type="GO" id="GO:0006450">
    <property type="term" value="P:regulation of translational fidelity"/>
    <property type="evidence" value="ECO:0007669"/>
    <property type="project" value="TreeGrafter"/>
</dbReference>
<dbReference type="EC" id="2.7.7.87" evidence="3 13"/>
<dbReference type="GO" id="GO:0005524">
    <property type="term" value="F:ATP binding"/>
    <property type="evidence" value="ECO:0007669"/>
    <property type="project" value="UniProtKB-UniRule"/>
</dbReference>
<feature type="binding site" evidence="14">
    <location>
        <position position="186"/>
    </location>
    <ligand>
        <name>L-threonine</name>
        <dbReference type="ChEBI" id="CHEBI:57926"/>
    </ligand>
</feature>
<keyword evidence="10 13" id="KW-0067">ATP-binding</keyword>
<dbReference type="InterPro" id="IPR006070">
    <property type="entry name" value="Sua5-like_dom"/>
</dbReference>
<dbReference type="PANTHER" id="PTHR17490">
    <property type="entry name" value="SUA5"/>
    <property type="match status" value="1"/>
</dbReference>
<proteinExistence type="inferred from homology"/>
<keyword evidence="5 13" id="KW-0963">Cytoplasm</keyword>
<dbReference type="SUPFAM" id="SSF55821">
    <property type="entry name" value="YrdC/RibB"/>
    <property type="match status" value="1"/>
</dbReference>
<name>A6TK48_ALKMQ</name>
<comment type="catalytic activity">
    <reaction evidence="12 13">
        <text>L-threonine + hydrogencarbonate + ATP = L-threonylcarbamoyladenylate + diphosphate + H2O</text>
        <dbReference type="Rhea" id="RHEA:36407"/>
        <dbReference type="ChEBI" id="CHEBI:15377"/>
        <dbReference type="ChEBI" id="CHEBI:17544"/>
        <dbReference type="ChEBI" id="CHEBI:30616"/>
        <dbReference type="ChEBI" id="CHEBI:33019"/>
        <dbReference type="ChEBI" id="CHEBI:57926"/>
        <dbReference type="ChEBI" id="CHEBI:73682"/>
        <dbReference type="EC" id="2.7.7.87"/>
    </reaction>
</comment>
<evidence type="ECO:0000256" key="11">
    <source>
        <dbReference type="ARBA" id="ARBA00029774"/>
    </source>
</evidence>
<feature type="binding site" evidence="14">
    <location>
        <position position="200"/>
    </location>
    <ligand>
        <name>ATP</name>
        <dbReference type="ChEBI" id="CHEBI:30616"/>
    </ligand>
</feature>
<evidence type="ECO:0000256" key="9">
    <source>
        <dbReference type="ARBA" id="ARBA00022741"/>
    </source>
</evidence>
<evidence type="ECO:0000256" key="5">
    <source>
        <dbReference type="ARBA" id="ARBA00022490"/>
    </source>
</evidence>
<dbReference type="PIRSF" id="PIRSF004930">
    <property type="entry name" value="Tln_factor_SUA5"/>
    <property type="match status" value="1"/>
</dbReference>
<dbReference type="eggNOG" id="COG0009">
    <property type="taxonomic scope" value="Bacteria"/>
</dbReference>
<evidence type="ECO:0000256" key="6">
    <source>
        <dbReference type="ARBA" id="ARBA00022679"/>
    </source>
</evidence>
<dbReference type="EMBL" id="CP000724">
    <property type="protein sequence ID" value="ABR46566.1"/>
    <property type="molecule type" value="Genomic_DNA"/>
</dbReference>
<dbReference type="AlphaFoldDB" id="A6TK48"/>
<dbReference type="Pfam" id="PF01300">
    <property type="entry name" value="Sua5_yciO_yrdC"/>
    <property type="match status" value="1"/>
</dbReference>
<feature type="binding site" evidence="14">
    <location>
        <position position="126"/>
    </location>
    <ligand>
        <name>L-threonine</name>
        <dbReference type="ChEBI" id="CHEBI:57926"/>
    </ligand>
</feature>
<evidence type="ECO:0000256" key="13">
    <source>
        <dbReference type="PIRNR" id="PIRNR004930"/>
    </source>
</evidence>
<evidence type="ECO:0000256" key="3">
    <source>
        <dbReference type="ARBA" id="ARBA00012584"/>
    </source>
</evidence>
<keyword evidence="17" id="KW-1185">Reference proteome</keyword>
<feature type="domain" description="YrdC-like" evidence="15">
    <location>
        <begin position="18"/>
        <end position="204"/>
    </location>
</feature>
<feature type="binding site" evidence="14">
    <location>
        <position position="156"/>
    </location>
    <ligand>
        <name>ATP</name>
        <dbReference type="ChEBI" id="CHEBI:30616"/>
    </ligand>
</feature>
<dbReference type="InterPro" id="IPR010923">
    <property type="entry name" value="T(6)A37_SUA5"/>
</dbReference>
<dbReference type="Pfam" id="PF03481">
    <property type="entry name" value="Sua5_C"/>
    <property type="match status" value="1"/>
</dbReference>
<evidence type="ECO:0000256" key="10">
    <source>
        <dbReference type="ARBA" id="ARBA00022840"/>
    </source>
</evidence>
<feature type="binding site" evidence="14">
    <location>
        <position position="146"/>
    </location>
    <ligand>
        <name>L-threonine</name>
        <dbReference type="ChEBI" id="CHEBI:57926"/>
    </ligand>
</feature>
<keyword evidence="9 13" id="KW-0547">Nucleotide-binding</keyword>
<dbReference type="GO" id="GO:0008033">
    <property type="term" value="P:tRNA processing"/>
    <property type="evidence" value="ECO:0007669"/>
    <property type="project" value="UniProtKB-KW"/>
</dbReference>
<evidence type="ECO:0000256" key="8">
    <source>
        <dbReference type="ARBA" id="ARBA00022695"/>
    </source>
</evidence>
<dbReference type="GO" id="GO:0005737">
    <property type="term" value="C:cytoplasm"/>
    <property type="evidence" value="ECO:0007669"/>
    <property type="project" value="UniProtKB-SubCell"/>
</dbReference>
<evidence type="ECO:0000313" key="16">
    <source>
        <dbReference type="EMBL" id="ABR46566.1"/>
    </source>
</evidence>
<feature type="binding site" evidence="14">
    <location>
        <position position="122"/>
    </location>
    <ligand>
        <name>L-threonine</name>
        <dbReference type="ChEBI" id="CHEBI:57926"/>
    </ligand>
</feature>
<dbReference type="InterPro" id="IPR017945">
    <property type="entry name" value="DHBP_synth_RibB-like_a/b_dom"/>
</dbReference>
<comment type="similarity">
    <text evidence="2 13">Belongs to the SUA5 family.</text>
</comment>
<evidence type="ECO:0000256" key="12">
    <source>
        <dbReference type="ARBA" id="ARBA00048366"/>
    </source>
</evidence>
<evidence type="ECO:0000256" key="1">
    <source>
        <dbReference type="ARBA" id="ARBA00004496"/>
    </source>
</evidence>
<dbReference type="InterPro" id="IPR038385">
    <property type="entry name" value="Sua5/YwlC_C"/>
</dbReference>
<organism evidence="16 17">
    <name type="scientific">Alkaliphilus metalliredigens (strain QYMF)</name>
    <dbReference type="NCBI Taxonomy" id="293826"/>
    <lineage>
        <taxon>Bacteria</taxon>
        <taxon>Bacillati</taxon>
        <taxon>Bacillota</taxon>
        <taxon>Clostridia</taxon>
        <taxon>Peptostreptococcales</taxon>
        <taxon>Natronincolaceae</taxon>
        <taxon>Alkaliphilus</taxon>
    </lineage>
</organism>
<evidence type="ECO:0000256" key="4">
    <source>
        <dbReference type="ARBA" id="ARBA00015492"/>
    </source>
</evidence>
<dbReference type="KEGG" id="amt:Amet_0336"/>
<keyword evidence="7 13" id="KW-0819">tRNA processing</keyword>